<organism evidence="1">
    <name type="scientific">marine sediment metagenome</name>
    <dbReference type="NCBI Taxonomy" id="412755"/>
    <lineage>
        <taxon>unclassified sequences</taxon>
        <taxon>metagenomes</taxon>
        <taxon>ecological metagenomes</taxon>
    </lineage>
</organism>
<name>A0A0F9BW82_9ZZZZ</name>
<comment type="caution">
    <text evidence="1">The sequence shown here is derived from an EMBL/GenBank/DDBJ whole genome shotgun (WGS) entry which is preliminary data.</text>
</comment>
<accession>A0A0F9BW82</accession>
<gene>
    <name evidence="1" type="ORF">LCGC14_2680610</name>
</gene>
<feature type="non-terminal residue" evidence="1">
    <location>
        <position position="1"/>
    </location>
</feature>
<protein>
    <submittedName>
        <fullName evidence="1">Uncharacterized protein</fullName>
    </submittedName>
</protein>
<dbReference type="EMBL" id="LAZR01047246">
    <property type="protein sequence ID" value="KKK94664.1"/>
    <property type="molecule type" value="Genomic_DNA"/>
</dbReference>
<reference evidence="1" key="1">
    <citation type="journal article" date="2015" name="Nature">
        <title>Complex archaea that bridge the gap between prokaryotes and eukaryotes.</title>
        <authorList>
            <person name="Spang A."/>
            <person name="Saw J.H."/>
            <person name="Jorgensen S.L."/>
            <person name="Zaremba-Niedzwiedzka K."/>
            <person name="Martijn J."/>
            <person name="Lind A.E."/>
            <person name="van Eijk R."/>
            <person name="Schleper C."/>
            <person name="Guy L."/>
            <person name="Ettema T.J."/>
        </authorList>
    </citation>
    <scope>NUCLEOTIDE SEQUENCE</scope>
</reference>
<evidence type="ECO:0000313" key="1">
    <source>
        <dbReference type="EMBL" id="KKK94664.1"/>
    </source>
</evidence>
<dbReference type="AlphaFoldDB" id="A0A0F9BW82"/>
<sequence length="171" mass="18114">VVEEEVFGAVSSPNIPSPYLEFGGVTRWAGSKLTMNQATTTFCTFQSPNASSTLVSVDVYIDIGTTTAMVVEIAKAPAQATTGGTPNATTTLINSYAVAANSKAMIHASTSRADVLPESLDFAARVGSTTNRATVWVNDFLVVKAYGLGALWNDSQTFSPTGHCQVEWRQN</sequence>
<proteinExistence type="predicted"/>